<evidence type="ECO:0000313" key="7">
    <source>
        <dbReference type="Proteomes" id="UP001610334"/>
    </source>
</evidence>
<dbReference type="PANTHER" id="PTHR24305">
    <property type="entry name" value="CYTOCHROME P450"/>
    <property type="match status" value="1"/>
</dbReference>
<evidence type="ECO:0000256" key="3">
    <source>
        <dbReference type="ARBA" id="ARBA00022723"/>
    </source>
</evidence>
<dbReference type="Gene3D" id="1.10.630.10">
    <property type="entry name" value="Cytochrome P450"/>
    <property type="match status" value="2"/>
</dbReference>
<accession>A0ABR4H5L9</accession>
<sequence length="440" mass="49871">MIQGGEFLNEQGQRIKEITVDVRLWKFVRSLDLSQQGQRLAGNEPYLIRSGPYRELIISQPEDIHAFYKHDSKNQTKPKNFNFGQKFGRLAGNAVGATYGDAWRKIRRYFDPPFTTPRVMENRAAFNVEIRQWIQGIAPAKENFIDPASGFKLLTFRLLALHLYGDAFDDRVYWRMLELNDLHENVFQGLLTARWPDSKLYSYLPTAENRRISDYLRGGGWVCHVESIYRGVDPDIEILEKEFLQTLDEILFTNVDVSSKVLSTVFTQLAANPSIQDALRAEIATYKNDKSLGEAKYVLKSDTLLHRAVMEGMRMSPAFWFSMPESTAESKKIGGYSIPANTPVVIDTRRLNSEAVTWGTDSNSDQFNPDRFLEIPPDRLRCGFMKFGTGAAAGRCLGKNVADLLFKLTVIVVVEGFGLSCLPGGEKSQEGNGVIRMRRL</sequence>
<reference evidence="6 7" key="1">
    <citation type="submission" date="2024-07" db="EMBL/GenBank/DDBJ databases">
        <title>Section-level genome sequencing and comparative genomics of Aspergillus sections Usti and Cavernicolus.</title>
        <authorList>
            <consortium name="Lawrence Berkeley National Laboratory"/>
            <person name="Nybo J.L."/>
            <person name="Vesth T.C."/>
            <person name="Theobald S."/>
            <person name="Frisvad J.C."/>
            <person name="Larsen T.O."/>
            <person name="Kjaerboelling I."/>
            <person name="Rothschild-Mancinelli K."/>
            <person name="Lyhne E.K."/>
            <person name="Kogle M.E."/>
            <person name="Barry K."/>
            <person name="Clum A."/>
            <person name="Na H."/>
            <person name="Ledsgaard L."/>
            <person name="Lin J."/>
            <person name="Lipzen A."/>
            <person name="Kuo A."/>
            <person name="Riley R."/>
            <person name="Mondo S."/>
            <person name="Labutti K."/>
            <person name="Haridas S."/>
            <person name="Pangalinan J."/>
            <person name="Salamov A.A."/>
            <person name="Simmons B.A."/>
            <person name="Magnuson J.K."/>
            <person name="Chen J."/>
            <person name="Drula E."/>
            <person name="Henrissat B."/>
            <person name="Wiebenga A."/>
            <person name="Lubbers R.J."/>
            <person name="Gomes A.C."/>
            <person name="Makela M.R."/>
            <person name="Stajich J."/>
            <person name="Grigoriev I.V."/>
            <person name="Mortensen U.H."/>
            <person name="De Vries R.P."/>
            <person name="Baker S.E."/>
            <person name="Andersen M.R."/>
        </authorList>
    </citation>
    <scope>NUCLEOTIDE SEQUENCE [LARGE SCALE GENOMIC DNA]</scope>
    <source>
        <strain evidence="6 7">CBS 588.65</strain>
    </source>
</reference>
<evidence type="ECO:0000256" key="2">
    <source>
        <dbReference type="ARBA" id="ARBA00010617"/>
    </source>
</evidence>
<keyword evidence="3" id="KW-0479">Metal-binding</keyword>
<keyword evidence="5" id="KW-0408">Iron</keyword>
<gene>
    <name evidence="6" type="ORF">BJX63DRAFT_444496</name>
</gene>
<dbReference type="InterPro" id="IPR050121">
    <property type="entry name" value="Cytochrome_P450_monoxygenase"/>
</dbReference>
<keyword evidence="7" id="KW-1185">Reference proteome</keyword>
<evidence type="ECO:0000313" key="6">
    <source>
        <dbReference type="EMBL" id="KAL2810744.1"/>
    </source>
</evidence>
<proteinExistence type="inferred from homology"/>
<comment type="similarity">
    <text evidence="2">Belongs to the cytochrome P450 family.</text>
</comment>
<evidence type="ECO:0000256" key="1">
    <source>
        <dbReference type="ARBA" id="ARBA00001971"/>
    </source>
</evidence>
<comment type="caution">
    <text evidence="6">The sequence shown here is derived from an EMBL/GenBank/DDBJ whole genome shotgun (WGS) entry which is preliminary data.</text>
</comment>
<protein>
    <submittedName>
        <fullName evidence="6">Cytochrome P450 CYP5293A1</fullName>
    </submittedName>
</protein>
<evidence type="ECO:0000256" key="5">
    <source>
        <dbReference type="ARBA" id="ARBA00023004"/>
    </source>
</evidence>
<dbReference type="SUPFAM" id="SSF48264">
    <property type="entry name" value="Cytochrome P450"/>
    <property type="match status" value="1"/>
</dbReference>
<evidence type="ECO:0000256" key="4">
    <source>
        <dbReference type="ARBA" id="ARBA00023002"/>
    </source>
</evidence>
<dbReference type="InterPro" id="IPR036396">
    <property type="entry name" value="Cyt_P450_sf"/>
</dbReference>
<dbReference type="InterPro" id="IPR001128">
    <property type="entry name" value="Cyt_P450"/>
</dbReference>
<keyword evidence="4" id="KW-0560">Oxidoreductase</keyword>
<dbReference type="Pfam" id="PF00067">
    <property type="entry name" value="p450"/>
    <property type="match status" value="1"/>
</dbReference>
<dbReference type="EMBL" id="JBFXLT010000067">
    <property type="protein sequence ID" value="KAL2810744.1"/>
    <property type="molecule type" value="Genomic_DNA"/>
</dbReference>
<organism evidence="6 7">
    <name type="scientific">Aspergillus granulosus</name>
    <dbReference type="NCBI Taxonomy" id="176169"/>
    <lineage>
        <taxon>Eukaryota</taxon>
        <taxon>Fungi</taxon>
        <taxon>Dikarya</taxon>
        <taxon>Ascomycota</taxon>
        <taxon>Pezizomycotina</taxon>
        <taxon>Eurotiomycetes</taxon>
        <taxon>Eurotiomycetidae</taxon>
        <taxon>Eurotiales</taxon>
        <taxon>Aspergillaceae</taxon>
        <taxon>Aspergillus</taxon>
        <taxon>Aspergillus subgen. Nidulantes</taxon>
    </lineage>
</organism>
<dbReference type="PANTHER" id="PTHR24305:SF235">
    <property type="entry name" value="CYTOCHROME P450 MONOOXYGENASE APDB-RELATED"/>
    <property type="match status" value="1"/>
</dbReference>
<name>A0ABR4H5L9_9EURO</name>
<comment type="cofactor">
    <cofactor evidence="1">
        <name>heme</name>
        <dbReference type="ChEBI" id="CHEBI:30413"/>
    </cofactor>
</comment>
<dbReference type="Proteomes" id="UP001610334">
    <property type="component" value="Unassembled WGS sequence"/>
</dbReference>